<dbReference type="GO" id="GO:0004252">
    <property type="term" value="F:serine-type endopeptidase activity"/>
    <property type="evidence" value="ECO:0007669"/>
    <property type="project" value="InterPro"/>
</dbReference>
<dbReference type="PANTHER" id="PTHR43718">
    <property type="entry name" value="LON PROTEASE"/>
    <property type="match status" value="1"/>
</dbReference>
<dbReference type="GO" id="GO:0004176">
    <property type="term" value="F:ATP-dependent peptidase activity"/>
    <property type="evidence" value="ECO:0007669"/>
    <property type="project" value="InterPro"/>
</dbReference>
<sequence length="348" mass="39322">MSTSPAQFEDIRLLEEKLTSSQLPPDLYQKSKAMVDRLTRLARAQGFSQEYDSVSRYLDWIVNLPWNKKSQDILSLEHVKKILDKNHFGLETLKERILEYISIESLKRSRGEKTRAPALLLLGLVGTGKTTMAISIAEAISRKFGRIPMGGMGDALQLRGKSRAYPGAEPGQVIKVLRRVQTNNPVIILDEIDRVTDDSKSDIMGVLVELLDPEQNSKFLDQFIDYPFDLSDVLFITTANNIQGIATAVLDRLEILEMPSYTDEQKITIGRNYLLPRALWASGLGQKDLIINEEVWGKIVRPLGFDAGMRTLDRTINGICRKVAKAKLEQKSQNVIISEQNYKKYLPD</sequence>
<dbReference type="InterPro" id="IPR054594">
    <property type="entry name" value="Lon_lid"/>
</dbReference>
<evidence type="ECO:0000313" key="3">
    <source>
        <dbReference type="Proteomes" id="UP000176740"/>
    </source>
</evidence>
<reference evidence="2 3" key="1">
    <citation type="journal article" date="2016" name="Nat. Commun.">
        <title>Thousands of microbial genomes shed light on interconnected biogeochemical processes in an aquifer system.</title>
        <authorList>
            <person name="Anantharaman K."/>
            <person name="Brown C.T."/>
            <person name="Hug L.A."/>
            <person name="Sharon I."/>
            <person name="Castelle C.J."/>
            <person name="Probst A.J."/>
            <person name="Thomas B.C."/>
            <person name="Singh A."/>
            <person name="Wilkins M.J."/>
            <person name="Karaoz U."/>
            <person name="Brodie E.L."/>
            <person name="Williams K.H."/>
            <person name="Hubbard S.S."/>
            <person name="Banfield J.F."/>
        </authorList>
    </citation>
    <scope>NUCLEOTIDE SEQUENCE [LARGE SCALE GENOMIC DNA]</scope>
</reference>
<dbReference type="GO" id="GO:0005524">
    <property type="term" value="F:ATP binding"/>
    <property type="evidence" value="ECO:0007669"/>
    <property type="project" value="InterPro"/>
</dbReference>
<dbReference type="GO" id="GO:0016887">
    <property type="term" value="F:ATP hydrolysis activity"/>
    <property type="evidence" value="ECO:0007669"/>
    <property type="project" value="InterPro"/>
</dbReference>
<dbReference type="STRING" id="1797725.A3A49_00840"/>
<evidence type="ECO:0000259" key="1">
    <source>
        <dbReference type="SMART" id="SM00382"/>
    </source>
</evidence>
<dbReference type="GO" id="GO:0006515">
    <property type="term" value="P:protein quality control for misfolded or incompletely synthesized proteins"/>
    <property type="evidence" value="ECO:0007669"/>
    <property type="project" value="TreeGrafter"/>
</dbReference>
<gene>
    <name evidence="2" type="ORF">A3A49_00840</name>
</gene>
<dbReference type="SMART" id="SM00382">
    <property type="entry name" value="AAA"/>
    <property type="match status" value="1"/>
</dbReference>
<proteinExistence type="predicted"/>
<dbReference type="InterPro" id="IPR027417">
    <property type="entry name" value="P-loop_NTPase"/>
</dbReference>
<accession>A0A1F5GYV8</accession>
<organism evidence="2 3">
    <name type="scientific">Candidatus Curtissbacteria bacterium RIFCSPLOWO2_01_FULL_38_11b</name>
    <dbReference type="NCBI Taxonomy" id="1797725"/>
    <lineage>
        <taxon>Bacteria</taxon>
        <taxon>Candidatus Curtissiibacteriota</taxon>
    </lineage>
</organism>
<dbReference type="SUPFAM" id="SSF52540">
    <property type="entry name" value="P-loop containing nucleoside triphosphate hydrolases"/>
    <property type="match status" value="1"/>
</dbReference>
<dbReference type="Proteomes" id="UP000176740">
    <property type="component" value="Unassembled WGS sequence"/>
</dbReference>
<dbReference type="Gene3D" id="1.10.8.60">
    <property type="match status" value="1"/>
</dbReference>
<dbReference type="InterPro" id="IPR027065">
    <property type="entry name" value="Lon_Prtase"/>
</dbReference>
<dbReference type="InterPro" id="IPR003593">
    <property type="entry name" value="AAA+_ATPase"/>
</dbReference>
<dbReference type="InterPro" id="IPR003959">
    <property type="entry name" value="ATPase_AAA_core"/>
</dbReference>
<name>A0A1F5GYV8_9BACT</name>
<comment type="caution">
    <text evidence="2">The sequence shown here is derived from an EMBL/GenBank/DDBJ whole genome shotgun (WGS) entry which is preliminary data.</text>
</comment>
<feature type="domain" description="AAA+ ATPase" evidence="1">
    <location>
        <begin position="115"/>
        <end position="259"/>
    </location>
</feature>
<dbReference type="EMBL" id="MFBO01000039">
    <property type="protein sequence ID" value="OGD97063.1"/>
    <property type="molecule type" value="Genomic_DNA"/>
</dbReference>
<protein>
    <recommendedName>
        <fullName evidence="1">AAA+ ATPase domain-containing protein</fullName>
    </recommendedName>
</protein>
<dbReference type="Pfam" id="PF22667">
    <property type="entry name" value="Lon_lid"/>
    <property type="match status" value="1"/>
</dbReference>
<dbReference type="Gene3D" id="3.40.50.300">
    <property type="entry name" value="P-loop containing nucleotide triphosphate hydrolases"/>
    <property type="match status" value="1"/>
</dbReference>
<dbReference type="PANTHER" id="PTHR43718:SF2">
    <property type="entry name" value="LON PROTEASE HOMOLOG, MITOCHONDRIAL"/>
    <property type="match status" value="1"/>
</dbReference>
<dbReference type="Pfam" id="PF00004">
    <property type="entry name" value="AAA"/>
    <property type="match status" value="1"/>
</dbReference>
<dbReference type="AlphaFoldDB" id="A0A1F5GYV8"/>
<evidence type="ECO:0000313" key="2">
    <source>
        <dbReference type="EMBL" id="OGD97063.1"/>
    </source>
</evidence>